<dbReference type="AlphaFoldDB" id="A0A067RDU3"/>
<gene>
    <name evidence="2" type="ORF">L798_03060</name>
</gene>
<organism evidence="2 3">
    <name type="scientific">Zootermopsis nevadensis</name>
    <name type="common">Dampwood termite</name>
    <dbReference type="NCBI Taxonomy" id="136037"/>
    <lineage>
        <taxon>Eukaryota</taxon>
        <taxon>Metazoa</taxon>
        <taxon>Ecdysozoa</taxon>
        <taxon>Arthropoda</taxon>
        <taxon>Hexapoda</taxon>
        <taxon>Insecta</taxon>
        <taxon>Pterygota</taxon>
        <taxon>Neoptera</taxon>
        <taxon>Polyneoptera</taxon>
        <taxon>Dictyoptera</taxon>
        <taxon>Blattodea</taxon>
        <taxon>Blattoidea</taxon>
        <taxon>Termitoidae</taxon>
        <taxon>Termopsidae</taxon>
        <taxon>Zootermopsis</taxon>
    </lineage>
</organism>
<reference evidence="2 3" key="1">
    <citation type="journal article" date="2014" name="Nat. Commun.">
        <title>Molecular traces of alternative social organization in a termite genome.</title>
        <authorList>
            <person name="Terrapon N."/>
            <person name="Li C."/>
            <person name="Robertson H.M."/>
            <person name="Ji L."/>
            <person name="Meng X."/>
            <person name="Booth W."/>
            <person name="Chen Z."/>
            <person name="Childers C.P."/>
            <person name="Glastad K.M."/>
            <person name="Gokhale K."/>
            <person name="Gowin J."/>
            <person name="Gronenberg W."/>
            <person name="Hermansen R.A."/>
            <person name="Hu H."/>
            <person name="Hunt B.G."/>
            <person name="Huylmans A.K."/>
            <person name="Khalil S.M."/>
            <person name="Mitchell R.D."/>
            <person name="Munoz-Torres M.C."/>
            <person name="Mustard J.A."/>
            <person name="Pan H."/>
            <person name="Reese J.T."/>
            <person name="Scharf M.E."/>
            <person name="Sun F."/>
            <person name="Vogel H."/>
            <person name="Xiao J."/>
            <person name="Yang W."/>
            <person name="Yang Z."/>
            <person name="Yang Z."/>
            <person name="Zhou J."/>
            <person name="Zhu J."/>
            <person name="Brent C.S."/>
            <person name="Elsik C.G."/>
            <person name="Goodisman M.A."/>
            <person name="Liberles D.A."/>
            <person name="Roe R.M."/>
            <person name="Vargo E.L."/>
            <person name="Vilcinskas A."/>
            <person name="Wang J."/>
            <person name="Bornberg-Bauer E."/>
            <person name="Korb J."/>
            <person name="Zhang G."/>
            <person name="Liebig J."/>
        </authorList>
    </citation>
    <scope>NUCLEOTIDE SEQUENCE [LARGE SCALE GENOMIC DNA]</scope>
    <source>
        <tissue evidence="2">Whole organism</tissue>
    </source>
</reference>
<evidence type="ECO:0000313" key="2">
    <source>
        <dbReference type="EMBL" id="KDR22036.1"/>
    </source>
</evidence>
<dbReference type="Proteomes" id="UP000027135">
    <property type="component" value="Unassembled WGS sequence"/>
</dbReference>
<keyword evidence="1" id="KW-0732">Signal</keyword>
<dbReference type="EMBL" id="KK852527">
    <property type="protein sequence ID" value="KDR22036.1"/>
    <property type="molecule type" value="Genomic_DNA"/>
</dbReference>
<accession>A0A067RDU3</accession>
<sequence length="78" mass="8357">MKAFIAVIFTILAMVIVSAQEAKKENLHSSEAIYFGSPYGAYGTYGAYPYVSAAGYPAVAPAYPPVANGYSAAYPFYR</sequence>
<name>A0A067RDU3_ZOONE</name>
<protein>
    <submittedName>
        <fullName evidence="2">Uncharacterized protein</fullName>
    </submittedName>
</protein>
<evidence type="ECO:0000256" key="1">
    <source>
        <dbReference type="SAM" id="SignalP"/>
    </source>
</evidence>
<feature type="signal peptide" evidence="1">
    <location>
        <begin position="1"/>
        <end position="19"/>
    </location>
</feature>
<feature type="chain" id="PRO_5001648519" evidence="1">
    <location>
        <begin position="20"/>
        <end position="78"/>
    </location>
</feature>
<keyword evidence="3" id="KW-1185">Reference proteome</keyword>
<dbReference type="InParanoid" id="A0A067RDU3"/>
<evidence type="ECO:0000313" key="3">
    <source>
        <dbReference type="Proteomes" id="UP000027135"/>
    </source>
</evidence>
<proteinExistence type="predicted"/>